<dbReference type="PROSITE" id="PS50046">
    <property type="entry name" value="PHYTOCHROME_2"/>
    <property type="match status" value="1"/>
</dbReference>
<dbReference type="SMART" id="SM00065">
    <property type="entry name" value="GAF"/>
    <property type="match status" value="1"/>
</dbReference>
<gene>
    <name evidence="6" type="ORF">PIQ37_19775</name>
</gene>
<dbReference type="InterPro" id="IPR003018">
    <property type="entry name" value="GAF"/>
</dbReference>
<keyword evidence="7" id="KW-1185">Reference proteome</keyword>
<organism evidence="6 7">
    <name type="scientific">Xanthomonas protegens</name>
    <dbReference type="NCBI Taxonomy" id="3380705"/>
    <lineage>
        <taxon>Bacteria</taxon>
        <taxon>Pseudomonadati</taxon>
        <taxon>Pseudomonadota</taxon>
        <taxon>Gammaproteobacteria</taxon>
        <taxon>Lysobacterales</taxon>
        <taxon>Lysobacteraceae</taxon>
        <taxon>Xanthomonas</taxon>
    </lineage>
</organism>
<dbReference type="PANTHER" id="PTHR43065">
    <property type="entry name" value="SENSOR HISTIDINE KINASE"/>
    <property type="match status" value="1"/>
</dbReference>
<dbReference type="RefSeq" id="WP_342074777.1">
    <property type="nucleotide sequence ID" value="NZ_JAQJCQ010000023.1"/>
</dbReference>
<dbReference type="EMBL" id="JAQJCQ010000023">
    <property type="protein sequence ID" value="MEL4893666.1"/>
    <property type="molecule type" value="Genomic_DNA"/>
</dbReference>
<dbReference type="Pfam" id="PF01590">
    <property type="entry name" value="GAF"/>
    <property type="match status" value="1"/>
</dbReference>
<dbReference type="SUPFAM" id="SSF55781">
    <property type="entry name" value="GAF domain-like"/>
    <property type="match status" value="2"/>
</dbReference>
<dbReference type="NCBIfam" id="NF041576">
    <property type="entry name" value="bacphytchrmBphP"/>
    <property type="match status" value="1"/>
</dbReference>
<evidence type="ECO:0000256" key="1">
    <source>
        <dbReference type="ARBA" id="ARBA00022543"/>
    </source>
</evidence>
<dbReference type="Gene3D" id="3.30.450.270">
    <property type="match status" value="1"/>
</dbReference>
<dbReference type="Pfam" id="PF00360">
    <property type="entry name" value="PHY"/>
    <property type="match status" value="1"/>
</dbReference>
<dbReference type="SMART" id="SM00091">
    <property type="entry name" value="PAS"/>
    <property type="match status" value="2"/>
</dbReference>
<protein>
    <submittedName>
        <fullName evidence="6">GAF domain-containing protein</fullName>
    </submittedName>
</protein>
<evidence type="ECO:0000259" key="5">
    <source>
        <dbReference type="PROSITE" id="PS50046"/>
    </source>
</evidence>
<dbReference type="Pfam" id="PF08446">
    <property type="entry name" value="PAS_2"/>
    <property type="match status" value="1"/>
</dbReference>
<name>A0ABU9LFS5_9XANT</name>
<dbReference type="InterPro" id="IPR013515">
    <property type="entry name" value="Phytochrome_cen-reg"/>
</dbReference>
<evidence type="ECO:0000256" key="3">
    <source>
        <dbReference type="ARBA" id="ARBA00022991"/>
    </source>
</evidence>
<accession>A0ABU9LFS5</accession>
<keyword evidence="1" id="KW-0600">Photoreceptor protein</keyword>
<dbReference type="Proteomes" id="UP001486626">
    <property type="component" value="Unassembled WGS sequence"/>
</dbReference>
<dbReference type="InterPro" id="IPR053587">
    <property type="entry name" value="Bacterial_phytochrome-like"/>
</dbReference>
<dbReference type="InterPro" id="IPR035965">
    <property type="entry name" value="PAS-like_dom_sf"/>
</dbReference>
<dbReference type="SUPFAM" id="SSF55785">
    <property type="entry name" value="PYP-like sensor domain (PAS domain)"/>
    <property type="match status" value="2"/>
</dbReference>
<dbReference type="InterPro" id="IPR000014">
    <property type="entry name" value="PAS"/>
</dbReference>
<reference evidence="6 7" key="1">
    <citation type="journal article" date="2024" name="FEMS Microbiol. Lett.">
        <title>Xanthomonas protegens sp. nov., a novel rice seed-associated bacterium, provides in vivo protection against X. oryzae pv. oryzae, the bacterial leaf blight pathogen.</title>
        <authorList>
            <person name="Rana R."/>
            <person name="Sharma A."/>
            <person name="Madhavan V.N."/>
            <person name="Korpole S."/>
            <person name="Sonti R.V."/>
            <person name="Patel H.K."/>
            <person name="Patil P.B."/>
        </authorList>
    </citation>
    <scope>NUCLEOTIDE SEQUENCE [LARGE SCALE GENOMIC DNA]</scope>
    <source>
        <strain evidence="6 7">PPL118</strain>
    </source>
</reference>
<comment type="caution">
    <text evidence="6">The sequence shown here is derived from an EMBL/GenBank/DDBJ whole genome shotgun (WGS) entry which is preliminary data.</text>
</comment>
<dbReference type="Gene3D" id="3.30.450.40">
    <property type="match status" value="1"/>
</dbReference>
<dbReference type="InterPro" id="IPR029016">
    <property type="entry name" value="GAF-like_dom_sf"/>
</dbReference>
<keyword evidence="3" id="KW-0157">Chromophore</keyword>
<sequence>MSDIVVPLDMDACAREPIHIPGSVQPHGVLLVIEPQDGRIVQASASAADLFGRPLDELLEQRYDALLVLEDPRTRRLPDAAERSDLAYVEVALKHAAAAATQRWVGAWHLYPEQWLLELEPRDAPLADATLREALPVLRRLEADHSIEEACQRAAKSLRSLIGYDRVMIYRFDDDWNGDVVAEARAAELEPYLGLHYPASDIPAQARALYLRNRVRQIANVGYVPSPIQPTLHPRLRAPVDLSDVSLRSVSPVHLEYLANMGVTATLVASIVVNDALWGLIACHHYRPYFCNHEMRDVADALSRALAGRIGAISAVARARTESVLLTVREKLITNFNDAEMLTASMLDEMASDLLDVVDADGVAVFHGDHVTRHGMLPATEDLARIREQIESTHHEALRHDAVGALHSDQIGETFPALADLAPLAAGFIFVPLMPQARSALLWTRREQVRTVNWAGNPQLAKLQDIAGSRLSPRKSFDLWQETVRGRARPWSPISLESARSLRVLIELMERKRFQQDFALLEASLSRLREPVAIVERGEGARRSRLAFVNEAFAALYEREVAELIGCDLERLYASEAVLAETQRIDTLLRQGRAAYVTLPLRVDGTTAVHRQFDFEPLPDPSGVPSHWLLQLRDPR</sequence>
<evidence type="ECO:0000256" key="4">
    <source>
        <dbReference type="ARBA" id="ARBA00023170"/>
    </source>
</evidence>
<keyword evidence="4" id="KW-0675">Receptor</keyword>
<dbReference type="InterPro" id="IPR013654">
    <property type="entry name" value="PAS_2"/>
</dbReference>
<dbReference type="InterPro" id="IPR016132">
    <property type="entry name" value="Phyto_chromo_attachment"/>
</dbReference>
<dbReference type="InterPro" id="IPR001294">
    <property type="entry name" value="Phytochrome"/>
</dbReference>
<dbReference type="PRINTS" id="PR01033">
    <property type="entry name" value="PHYTOCHROME"/>
</dbReference>
<feature type="domain" description="Phytochrome chromophore attachment site" evidence="5">
    <location>
        <begin position="146"/>
        <end position="288"/>
    </location>
</feature>
<dbReference type="Gene3D" id="3.30.450.20">
    <property type="entry name" value="PAS domain"/>
    <property type="match status" value="2"/>
</dbReference>
<evidence type="ECO:0000256" key="2">
    <source>
        <dbReference type="ARBA" id="ARBA00022606"/>
    </source>
</evidence>
<keyword evidence="2" id="KW-0716">Sensory transduction</keyword>
<dbReference type="InterPro" id="IPR043150">
    <property type="entry name" value="Phytochrome_PHY_sf"/>
</dbReference>
<evidence type="ECO:0000313" key="7">
    <source>
        <dbReference type="Proteomes" id="UP001486626"/>
    </source>
</evidence>
<proteinExistence type="predicted"/>
<dbReference type="PANTHER" id="PTHR43065:SF42">
    <property type="entry name" value="TWO-COMPONENT SENSOR PPRA"/>
    <property type="match status" value="1"/>
</dbReference>
<evidence type="ECO:0000313" key="6">
    <source>
        <dbReference type="EMBL" id="MEL4893666.1"/>
    </source>
</evidence>